<dbReference type="GO" id="GO:0003714">
    <property type="term" value="F:transcription corepressor activity"/>
    <property type="evidence" value="ECO:0007669"/>
    <property type="project" value="TreeGrafter"/>
</dbReference>
<gene>
    <name evidence="3" type="primary">SAP18_3</name>
    <name evidence="3" type="ORF">FOL47_007930</name>
</gene>
<name>A0A7J6MUT8_PERCH</name>
<dbReference type="Pfam" id="PF06487">
    <property type="entry name" value="SAP18"/>
    <property type="match status" value="1"/>
</dbReference>
<comment type="similarity">
    <text evidence="1">Belongs to the SAP18 family.</text>
</comment>
<dbReference type="Gene3D" id="3.10.20.550">
    <property type="entry name" value="ASAP complex, SAP18 subunit"/>
    <property type="match status" value="1"/>
</dbReference>
<keyword evidence="4" id="KW-1185">Reference proteome</keyword>
<feature type="region of interest" description="Disordered" evidence="2">
    <location>
        <begin position="1"/>
        <end position="63"/>
    </location>
</feature>
<reference evidence="3 4" key="1">
    <citation type="submission" date="2020-04" db="EMBL/GenBank/DDBJ databases">
        <title>Perkinsus chesapeaki whole genome sequence.</title>
        <authorList>
            <person name="Bogema D.R."/>
        </authorList>
    </citation>
    <scope>NUCLEOTIDE SEQUENCE [LARGE SCALE GENOMIC DNA]</scope>
    <source>
        <strain evidence="3">ATCC PRA-425</strain>
    </source>
</reference>
<proteinExistence type="inferred from homology"/>
<feature type="region of interest" description="Disordered" evidence="2">
    <location>
        <begin position="191"/>
        <end position="228"/>
    </location>
</feature>
<feature type="compositionally biased region" description="Gly residues" evidence="2">
    <location>
        <begin position="46"/>
        <end position="55"/>
    </location>
</feature>
<evidence type="ECO:0000256" key="2">
    <source>
        <dbReference type="SAM" id="MobiDB-lite"/>
    </source>
</evidence>
<evidence type="ECO:0000256" key="1">
    <source>
        <dbReference type="ARBA" id="ARBA00009143"/>
    </source>
</evidence>
<dbReference type="AlphaFoldDB" id="A0A7J6MUT8"/>
<dbReference type="InterPro" id="IPR010516">
    <property type="entry name" value="SAP18"/>
</dbReference>
<organism evidence="3 4">
    <name type="scientific">Perkinsus chesapeaki</name>
    <name type="common">Clam parasite</name>
    <name type="synonym">Perkinsus andrewsi</name>
    <dbReference type="NCBI Taxonomy" id="330153"/>
    <lineage>
        <taxon>Eukaryota</taxon>
        <taxon>Sar</taxon>
        <taxon>Alveolata</taxon>
        <taxon>Perkinsozoa</taxon>
        <taxon>Perkinsea</taxon>
        <taxon>Perkinsida</taxon>
        <taxon>Perkinsidae</taxon>
        <taxon>Perkinsus</taxon>
    </lineage>
</organism>
<feature type="compositionally biased region" description="Basic and acidic residues" evidence="2">
    <location>
        <begin position="1"/>
        <end position="41"/>
    </location>
</feature>
<dbReference type="PANTHER" id="PTHR13082:SF0">
    <property type="entry name" value="HISTONE DEACETYLASE COMPLEX SUBUNIT SAP18"/>
    <property type="match status" value="1"/>
</dbReference>
<protein>
    <submittedName>
        <fullName evidence="3">Histone deacetylase complex subunit sap18</fullName>
    </submittedName>
</protein>
<dbReference type="OrthoDB" id="440566at2759"/>
<dbReference type="InterPro" id="IPR042534">
    <property type="entry name" value="SAP18_sf"/>
</dbReference>
<comment type="caution">
    <text evidence="3">The sequence shown here is derived from an EMBL/GenBank/DDBJ whole genome shotgun (WGS) entry which is preliminary data.</text>
</comment>
<feature type="compositionally biased region" description="Basic and acidic residues" evidence="2">
    <location>
        <begin position="210"/>
        <end position="228"/>
    </location>
</feature>
<dbReference type="EMBL" id="JAAPAO010000049">
    <property type="protein sequence ID" value="KAF4675313.1"/>
    <property type="molecule type" value="Genomic_DNA"/>
</dbReference>
<accession>A0A7J6MUT8</accession>
<evidence type="ECO:0000313" key="4">
    <source>
        <dbReference type="Proteomes" id="UP000591131"/>
    </source>
</evidence>
<dbReference type="PANTHER" id="PTHR13082">
    <property type="entry name" value="SAP18"/>
    <property type="match status" value="1"/>
</dbReference>
<dbReference type="GO" id="GO:0005634">
    <property type="term" value="C:nucleus"/>
    <property type="evidence" value="ECO:0007669"/>
    <property type="project" value="TreeGrafter"/>
</dbReference>
<evidence type="ECO:0000313" key="3">
    <source>
        <dbReference type="EMBL" id="KAF4675313.1"/>
    </source>
</evidence>
<sequence length="228" mass="26076">MSRRERGDSDDIARPSDRRARPYDDEGRGDSSNRRRSDYRRPLMQSGGGPLRGGPRGPPPQRRRGIAIDRAQTCPFLLRVFYRMGSHHHDDDFARQDQLPVDEELQVYTWPDASLREISDLIEDILPESRSRTKKLSFRLIYPDRSGRFVMARIGEVYNSHEAFPDGRTLAEVKFQPGDFLDVAILDNEKLTAPLPERPTRGPRGAMQRNGDKEDGGGEEENKADEKE</sequence>
<dbReference type="Proteomes" id="UP000591131">
    <property type="component" value="Unassembled WGS sequence"/>
</dbReference>